<dbReference type="AlphaFoldDB" id="A0A7R9ED54"/>
<gene>
    <name evidence="2" type="ORF">TMSB3V08_LOCUS7563</name>
</gene>
<sequence>MENYTFTSLHSLPVAFLGKPNNNDQQNSSFEADYCHVARLPDLCLRSGVKQTRRNMGVGRTAALSRTILLHYAVCGTGGSSSVRETLHSSTTPCTGAPPTTITLLTVKPTLPHLELWSQCYCRYMPLIEIPGGGRPQIDFKLRLLVAEIASLRRRLVGISTEEESPTPFYPHGVGSFFPFSLGVSQNPLLASSLTLSNSFNANDSLLDSQSLLNAD</sequence>
<dbReference type="EMBL" id="OB794660">
    <property type="protein sequence ID" value="CAD7430814.1"/>
    <property type="molecule type" value="Genomic_DNA"/>
</dbReference>
<proteinExistence type="predicted"/>
<dbReference type="InterPro" id="IPR022587">
    <property type="entry name" value="MTMR12-like_C"/>
</dbReference>
<protein>
    <recommendedName>
        <fullName evidence="1">Myotubularin-related 12-like C-terminal domain-containing protein</fullName>
    </recommendedName>
</protein>
<reference evidence="2" key="1">
    <citation type="submission" date="2020-11" db="EMBL/GenBank/DDBJ databases">
        <authorList>
            <person name="Tran Van P."/>
        </authorList>
    </citation>
    <scope>NUCLEOTIDE SEQUENCE</scope>
</reference>
<name>A0A7R9ED54_9NEOP</name>
<dbReference type="Pfam" id="PF12578">
    <property type="entry name" value="3-PAP"/>
    <property type="match status" value="1"/>
</dbReference>
<feature type="domain" description="Myotubularin-related 12-like C-terminal" evidence="1">
    <location>
        <begin position="99"/>
        <end position="156"/>
    </location>
</feature>
<evidence type="ECO:0000259" key="1">
    <source>
        <dbReference type="Pfam" id="PF12578"/>
    </source>
</evidence>
<organism evidence="2">
    <name type="scientific">Timema monikensis</name>
    <dbReference type="NCBI Taxonomy" id="170555"/>
    <lineage>
        <taxon>Eukaryota</taxon>
        <taxon>Metazoa</taxon>
        <taxon>Ecdysozoa</taxon>
        <taxon>Arthropoda</taxon>
        <taxon>Hexapoda</taxon>
        <taxon>Insecta</taxon>
        <taxon>Pterygota</taxon>
        <taxon>Neoptera</taxon>
        <taxon>Polyneoptera</taxon>
        <taxon>Phasmatodea</taxon>
        <taxon>Timematodea</taxon>
        <taxon>Timematoidea</taxon>
        <taxon>Timematidae</taxon>
        <taxon>Timema</taxon>
    </lineage>
</organism>
<evidence type="ECO:0000313" key="2">
    <source>
        <dbReference type="EMBL" id="CAD7430814.1"/>
    </source>
</evidence>
<accession>A0A7R9ED54</accession>